<evidence type="ECO:0000313" key="2">
    <source>
        <dbReference type="EMBL" id="SHD76285.1"/>
    </source>
</evidence>
<keyword evidence="1" id="KW-0812">Transmembrane</keyword>
<keyword evidence="3" id="KW-1185">Reference proteome</keyword>
<feature type="transmembrane region" description="Helical" evidence="1">
    <location>
        <begin position="7"/>
        <end position="25"/>
    </location>
</feature>
<dbReference type="OrthoDB" id="2083533at2"/>
<proteinExistence type="predicted"/>
<name>M1ZKE7_9FIRM</name>
<evidence type="ECO:0000313" key="3">
    <source>
        <dbReference type="Proteomes" id="UP000245423"/>
    </source>
</evidence>
<organism evidence="2 3">
    <name type="scientific">[Clostridium] ultunense Esp</name>
    <dbReference type="NCBI Taxonomy" id="1288971"/>
    <lineage>
        <taxon>Bacteria</taxon>
        <taxon>Bacillati</taxon>
        <taxon>Bacillota</taxon>
        <taxon>Tissierellia</taxon>
        <taxon>Tissierellales</taxon>
        <taxon>Tepidimicrobiaceae</taxon>
        <taxon>Schnuerera</taxon>
    </lineage>
</organism>
<gene>
    <name evidence="2" type="ORF">CUESP1_0909</name>
</gene>
<evidence type="ECO:0000256" key="1">
    <source>
        <dbReference type="SAM" id="Phobius"/>
    </source>
</evidence>
<evidence type="ECO:0008006" key="4">
    <source>
        <dbReference type="Google" id="ProtNLM"/>
    </source>
</evidence>
<dbReference type="HOGENOM" id="CLU_2585177_0_0_9"/>
<dbReference type="EMBL" id="LT669839">
    <property type="protein sequence ID" value="SHD76285.1"/>
    <property type="molecule type" value="Genomic_DNA"/>
</dbReference>
<sequence length="74" mass="8781">MKRSKGEVIIYVILILSLIMVNPPVLNLVNNYVKMKPLTWGYPTLWLWLQLWYITAIIAFLIGVIKLESWKKEY</sequence>
<protein>
    <recommendedName>
        <fullName evidence="4">DUF3311 domain-containing protein</fullName>
    </recommendedName>
</protein>
<dbReference type="Proteomes" id="UP000245423">
    <property type="component" value="Chromosome 1"/>
</dbReference>
<accession>M1ZKE7</accession>
<keyword evidence="1" id="KW-1133">Transmembrane helix</keyword>
<dbReference type="RefSeq" id="WP_005585265.1">
    <property type="nucleotide sequence ID" value="NZ_LT669839.1"/>
</dbReference>
<keyword evidence="1" id="KW-0472">Membrane</keyword>
<reference evidence="2 3" key="1">
    <citation type="submission" date="2016-11" db="EMBL/GenBank/DDBJ databases">
        <authorList>
            <person name="Manzoor S."/>
        </authorList>
    </citation>
    <scope>NUCLEOTIDE SEQUENCE [LARGE SCALE GENOMIC DNA]</scope>
    <source>
        <strain evidence="2">Clostridium ultunense strain Esp</strain>
    </source>
</reference>
<feature type="transmembrane region" description="Helical" evidence="1">
    <location>
        <begin position="45"/>
        <end position="65"/>
    </location>
</feature>
<dbReference type="AlphaFoldDB" id="M1ZKE7"/>